<evidence type="ECO:0000256" key="2">
    <source>
        <dbReference type="ARBA" id="ARBA00007362"/>
    </source>
</evidence>
<evidence type="ECO:0000256" key="6">
    <source>
        <dbReference type="SAM" id="Phobius"/>
    </source>
</evidence>
<dbReference type="PANTHER" id="PTHR32322">
    <property type="entry name" value="INNER MEMBRANE TRANSPORTER"/>
    <property type="match status" value="1"/>
</dbReference>
<evidence type="ECO:0000256" key="3">
    <source>
        <dbReference type="ARBA" id="ARBA00022692"/>
    </source>
</evidence>
<dbReference type="Pfam" id="PF00892">
    <property type="entry name" value="EamA"/>
    <property type="match status" value="2"/>
</dbReference>
<feature type="transmembrane region" description="Helical" evidence="6">
    <location>
        <begin position="115"/>
        <end position="132"/>
    </location>
</feature>
<dbReference type="eggNOG" id="COG0697">
    <property type="taxonomic scope" value="Bacteria"/>
</dbReference>
<gene>
    <name evidence="8" type="ordered locus">Rfer_0284</name>
</gene>
<dbReference type="SUPFAM" id="SSF103481">
    <property type="entry name" value="Multidrug resistance efflux transporter EmrE"/>
    <property type="match status" value="2"/>
</dbReference>
<evidence type="ECO:0000256" key="5">
    <source>
        <dbReference type="ARBA" id="ARBA00023136"/>
    </source>
</evidence>
<dbReference type="EMBL" id="CP000267">
    <property type="protein sequence ID" value="ABD68041.1"/>
    <property type="molecule type" value="Genomic_DNA"/>
</dbReference>
<feature type="transmembrane region" description="Helical" evidence="6">
    <location>
        <begin position="236"/>
        <end position="253"/>
    </location>
</feature>
<dbReference type="PANTHER" id="PTHR32322:SF2">
    <property type="entry name" value="EAMA DOMAIN-CONTAINING PROTEIN"/>
    <property type="match status" value="1"/>
</dbReference>
<protein>
    <recommendedName>
        <fullName evidence="7">EamA domain-containing protein</fullName>
    </recommendedName>
</protein>
<dbReference type="STRING" id="338969.Rfer_0284"/>
<evidence type="ECO:0000259" key="7">
    <source>
        <dbReference type="Pfam" id="PF00892"/>
    </source>
</evidence>
<feature type="transmembrane region" description="Helical" evidence="6">
    <location>
        <begin position="205"/>
        <end position="224"/>
    </location>
</feature>
<proteinExistence type="inferred from homology"/>
<dbReference type="Proteomes" id="UP000008332">
    <property type="component" value="Chromosome"/>
</dbReference>
<comment type="similarity">
    <text evidence="2">Belongs to the EamA transporter family.</text>
</comment>
<feature type="transmembrane region" description="Helical" evidence="6">
    <location>
        <begin position="62"/>
        <end position="83"/>
    </location>
</feature>
<reference evidence="9" key="1">
    <citation type="submission" date="2006-02" db="EMBL/GenBank/DDBJ databases">
        <title>Complete sequence of chromosome of Rhodoferax ferrireducens DSM 15236.</title>
        <authorList>
            <person name="Copeland A."/>
            <person name="Lucas S."/>
            <person name="Lapidus A."/>
            <person name="Barry K."/>
            <person name="Detter J.C."/>
            <person name="Glavina del Rio T."/>
            <person name="Hammon N."/>
            <person name="Israni S."/>
            <person name="Pitluck S."/>
            <person name="Brettin T."/>
            <person name="Bruce D."/>
            <person name="Han C."/>
            <person name="Tapia R."/>
            <person name="Gilna P."/>
            <person name="Kiss H."/>
            <person name="Schmutz J."/>
            <person name="Larimer F."/>
            <person name="Land M."/>
            <person name="Kyrpides N."/>
            <person name="Ivanova N."/>
            <person name="Richardson P."/>
        </authorList>
    </citation>
    <scope>NUCLEOTIDE SEQUENCE [LARGE SCALE GENOMIC DNA]</scope>
    <source>
        <strain evidence="9">ATCC BAA-621 / DSM 15236 / T118</strain>
    </source>
</reference>
<evidence type="ECO:0000313" key="9">
    <source>
        <dbReference type="Proteomes" id="UP000008332"/>
    </source>
</evidence>
<dbReference type="KEGG" id="rfr:Rfer_0284"/>
<dbReference type="InterPro" id="IPR000620">
    <property type="entry name" value="EamA_dom"/>
</dbReference>
<sequence>MLAWLAYLTASVVWGSTFLAIAFAIETFTPFGLSAVRFIPAGILALLIGQIRKERFPSWREIPHIALVGITLLGVCMGLIGWAEGRVSSGVTAALGATVPLFLALMDPRGLDPKAWCGLGMGFLGVLVLLWPSGQGPALSGAAALVLSASLWAYGTLYGKRHADESGHFSQIGVEMLVAGVLSLLAASLTGGISHGTWNPRSLLAVGYLITFGSILAYSAYIYLSKVWPCAKAGTYAYWNPIVGVLLGCWFRGETFHARMLPGLACILLGVALVQIPWPKALRFGSANQGAKQISR</sequence>
<feature type="transmembrane region" description="Helical" evidence="6">
    <location>
        <begin position="31"/>
        <end position="50"/>
    </location>
</feature>
<keyword evidence="3 6" id="KW-0812">Transmembrane</keyword>
<feature type="transmembrane region" description="Helical" evidence="6">
    <location>
        <begin position="259"/>
        <end position="278"/>
    </location>
</feature>
<evidence type="ECO:0000313" key="8">
    <source>
        <dbReference type="EMBL" id="ABD68041.1"/>
    </source>
</evidence>
<evidence type="ECO:0000256" key="1">
    <source>
        <dbReference type="ARBA" id="ARBA00004141"/>
    </source>
</evidence>
<feature type="transmembrane region" description="Helical" evidence="6">
    <location>
        <begin position="138"/>
        <end position="157"/>
    </location>
</feature>
<dbReference type="AlphaFoldDB" id="Q222L2"/>
<dbReference type="OrthoDB" id="9812547at2"/>
<dbReference type="GO" id="GO:0016020">
    <property type="term" value="C:membrane"/>
    <property type="evidence" value="ECO:0007669"/>
    <property type="project" value="UniProtKB-SubCell"/>
</dbReference>
<name>Q222L2_ALBFT</name>
<evidence type="ECO:0000256" key="4">
    <source>
        <dbReference type="ARBA" id="ARBA00022989"/>
    </source>
</evidence>
<comment type="subcellular location">
    <subcellularLocation>
        <location evidence="1">Membrane</location>
        <topology evidence="1">Multi-pass membrane protein</topology>
    </subcellularLocation>
</comment>
<dbReference type="RefSeq" id="WP_011462614.1">
    <property type="nucleotide sequence ID" value="NC_007908.1"/>
</dbReference>
<feature type="domain" description="EamA" evidence="7">
    <location>
        <begin position="5"/>
        <end position="130"/>
    </location>
</feature>
<keyword evidence="4 6" id="KW-1133">Transmembrane helix</keyword>
<organism evidence="8 9">
    <name type="scientific">Albidiferax ferrireducens (strain ATCC BAA-621 / DSM 15236 / T118)</name>
    <name type="common">Rhodoferax ferrireducens</name>
    <dbReference type="NCBI Taxonomy" id="338969"/>
    <lineage>
        <taxon>Bacteria</taxon>
        <taxon>Pseudomonadati</taxon>
        <taxon>Pseudomonadota</taxon>
        <taxon>Betaproteobacteria</taxon>
        <taxon>Burkholderiales</taxon>
        <taxon>Comamonadaceae</taxon>
        <taxon>Rhodoferax</taxon>
    </lineage>
</organism>
<dbReference type="InterPro" id="IPR037185">
    <property type="entry name" value="EmrE-like"/>
</dbReference>
<keyword evidence="9" id="KW-1185">Reference proteome</keyword>
<accession>Q222L2</accession>
<feature type="transmembrane region" description="Helical" evidence="6">
    <location>
        <begin position="5"/>
        <end position="25"/>
    </location>
</feature>
<feature type="transmembrane region" description="Helical" evidence="6">
    <location>
        <begin position="169"/>
        <end position="193"/>
    </location>
</feature>
<keyword evidence="5 6" id="KW-0472">Membrane</keyword>
<dbReference type="InterPro" id="IPR050638">
    <property type="entry name" value="AA-Vitamin_Transporters"/>
</dbReference>
<feature type="domain" description="EamA" evidence="7">
    <location>
        <begin position="140"/>
        <end position="274"/>
    </location>
</feature>
<dbReference type="HOGENOM" id="CLU_033863_5_1_4"/>